<evidence type="ECO:0000313" key="1">
    <source>
        <dbReference type="EMBL" id="CAH0403971.1"/>
    </source>
</evidence>
<protein>
    <submittedName>
        <fullName evidence="1">Uncharacterized protein</fullName>
    </submittedName>
</protein>
<reference evidence="1" key="1">
    <citation type="submission" date="2021-12" db="EMBL/GenBank/DDBJ databases">
        <authorList>
            <person name="King R."/>
        </authorList>
    </citation>
    <scope>NUCLEOTIDE SEQUENCE</scope>
</reference>
<keyword evidence="2" id="KW-1185">Reference proteome</keyword>
<name>A0ABN8B9K4_CHISP</name>
<dbReference type="Proteomes" id="UP001153292">
    <property type="component" value="Chromosome 26"/>
</dbReference>
<organism evidence="1 2">
    <name type="scientific">Chilo suppressalis</name>
    <name type="common">Asiatic rice borer moth</name>
    <dbReference type="NCBI Taxonomy" id="168631"/>
    <lineage>
        <taxon>Eukaryota</taxon>
        <taxon>Metazoa</taxon>
        <taxon>Ecdysozoa</taxon>
        <taxon>Arthropoda</taxon>
        <taxon>Hexapoda</taxon>
        <taxon>Insecta</taxon>
        <taxon>Pterygota</taxon>
        <taxon>Neoptera</taxon>
        <taxon>Endopterygota</taxon>
        <taxon>Lepidoptera</taxon>
        <taxon>Glossata</taxon>
        <taxon>Ditrysia</taxon>
        <taxon>Pyraloidea</taxon>
        <taxon>Crambidae</taxon>
        <taxon>Crambinae</taxon>
        <taxon>Chilo</taxon>
    </lineage>
</organism>
<sequence>MWSMRLLYNARTSGCCRQCYSGTEASNGTIEAQAVPCRRLRDGRRNLHLGIAKIGKTKRLSPVRRRCVPRCAPRTRVSVSCPTLAVENRPKIRVSLRHFSPPPLAKLACSVQSPTTFAFYTPLLQRSQVMTASKRSFSAKPCPFPCGPCGCAKGCNCLPPPCNTPPRCIQYMTGYYYYPYGTWFCGPYHVSGTCCPVGPCGPGSCGPCGPCGPCSPCGPCAPCGPCLKCACPSAVCPGSIPPTVCTTAMNPMSDMNKAPLRDIPRTGVMPGNQIKSPLSKDESCRQASKTDVSKSGISRFFPYDNKTTNATRPAGTPKNLPTTTIITSCSCPYSTQAGLHCKTAQFSDPKMNLPKSSSRKVGKNAGSLLEKPRTLLTLEQRNKPRVKAGAFDHASIPNYKNPYPDPHIDHKFKAYES</sequence>
<evidence type="ECO:0000313" key="2">
    <source>
        <dbReference type="Proteomes" id="UP001153292"/>
    </source>
</evidence>
<proteinExistence type="predicted"/>
<dbReference type="EMBL" id="OU963919">
    <property type="protein sequence ID" value="CAH0403971.1"/>
    <property type="molecule type" value="Genomic_DNA"/>
</dbReference>
<gene>
    <name evidence="1" type="ORF">CHILSU_LOCUS7269</name>
</gene>
<accession>A0ABN8B9K4</accession>